<evidence type="ECO:0000313" key="5">
    <source>
        <dbReference type="Proteomes" id="UP000570010"/>
    </source>
</evidence>
<dbReference type="Proteomes" id="UP000570010">
    <property type="component" value="Unassembled WGS sequence"/>
</dbReference>
<dbReference type="Proteomes" id="UP000472971">
    <property type="component" value="Unassembled WGS sequence"/>
</dbReference>
<keyword evidence="1" id="KW-0472">Membrane</keyword>
<dbReference type="RefSeq" id="WP_163243183.1">
    <property type="nucleotide sequence ID" value="NZ_CP082780.1"/>
</dbReference>
<feature type="transmembrane region" description="Helical" evidence="1">
    <location>
        <begin position="121"/>
        <end position="143"/>
    </location>
</feature>
<keyword evidence="1" id="KW-1133">Transmembrane helix</keyword>
<evidence type="ECO:0000313" key="4">
    <source>
        <dbReference type="Proteomes" id="UP000472971"/>
    </source>
</evidence>
<feature type="transmembrane region" description="Helical" evidence="1">
    <location>
        <begin position="39"/>
        <end position="62"/>
    </location>
</feature>
<dbReference type="Pfam" id="PF09578">
    <property type="entry name" value="Spore_YabQ"/>
    <property type="match status" value="1"/>
</dbReference>
<feature type="transmembrane region" description="Helical" evidence="1">
    <location>
        <begin position="90"/>
        <end position="109"/>
    </location>
</feature>
<dbReference type="NCBIfam" id="TIGR02893">
    <property type="entry name" value="spore_yabQ"/>
    <property type="match status" value="1"/>
</dbReference>
<accession>A0A6B3W236</accession>
<proteinExistence type="predicted"/>
<evidence type="ECO:0000313" key="3">
    <source>
        <dbReference type="EMBL" id="NEY82785.1"/>
    </source>
</evidence>
<keyword evidence="1" id="KW-0812">Transmembrane</keyword>
<protein>
    <submittedName>
        <fullName evidence="3">Spore cortex biosynthesis protein YabQ</fullName>
    </submittedName>
</protein>
<name>A0A6B3W236_9BACI</name>
<organism evidence="3 4">
    <name type="scientific">Bacillus aquiflavi</name>
    <dbReference type="NCBI Taxonomy" id="2672567"/>
    <lineage>
        <taxon>Bacteria</taxon>
        <taxon>Bacillati</taxon>
        <taxon>Bacillota</taxon>
        <taxon>Bacilli</taxon>
        <taxon>Bacillales</taxon>
        <taxon>Bacillaceae</taxon>
        <taxon>Bacillus</taxon>
    </lineage>
</organism>
<dbReference type="InterPro" id="IPR019074">
    <property type="entry name" value="YabQ"/>
</dbReference>
<dbReference type="EMBL" id="JACEIO010000044">
    <property type="protein sequence ID" value="MBA4538420.1"/>
    <property type="molecule type" value="Genomic_DNA"/>
</dbReference>
<feature type="transmembrane region" description="Helical" evidence="1">
    <location>
        <begin position="6"/>
        <end position="27"/>
    </location>
</feature>
<evidence type="ECO:0000313" key="2">
    <source>
        <dbReference type="EMBL" id="MBA4538420.1"/>
    </source>
</evidence>
<dbReference type="AlphaFoldDB" id="A0A6B3W236"/>
<reference evidence="3 4" key="1">
    <citation type="submission" date="2020-02" db="EMBL/GenBank/DDBJ databases">
        <title>Bacillus aquiflavi sp. nov., isolated from yellow water of strong flavor Chinese baijiu in Yibin region of China.</title>
        <authorList>
            <person name="Xie J."/>
        </authorList>
    </citation>
    <scope>NUCLEOTIDE SEQUENCE [LARGE SCALE GENOMIC DNA]</scope>
    <source>
        <strain evidence="3 4">3H-10</strain>
    </source>
</reference>
<keyword evidence="4" id="KW-1185">Reference proteome</keyword>
<dbReference type="EMBL" id="JAAIWN010000046">
    <property type="protein sequence ID" value="NEY82785.1"/>
    <property type="molecule type" value="Genomic_DNA"/>
</dbReference>
<comment type="caution">
    <text evidence="3">The sequence shown here is derived from an EMBL/GenBank/DDBJ whole genome shotgun (WGS) entry which is preliminary data.</text>
</comment>
<gene>
    <name evidence="3" type="primary">yabQ</name>
    <name evidence="3" type="ORF">G4D64_15040</name>
    <name evidence="2" type="ORF">H1Z61_15085</name>
</gene>
<evidence type="ECO:0000256" key="1">
    <source>
        <dbReference type="SAM" id="Phobius"/>
    </source>
</evidence>
<feature type="transmembrane region" description="Helical" evidence="1">
    <location>
        <begin position="68"/>
        <end position="83"/>
    </location>
</feature>
<reference evidence="2 5" key="2">
    <citation type="submission" date="2020-07" db="EMBL/GenBank/DDBJ databases">
        <authorList>
            <person name="Feng H."/>
        </authorList>
    </citation>
    <scope>NUCLEOTIDE SEQUENCE [LARGE SCALE GENOMIC DNA]</scope>
    <source>
        <strain evidence="5">s-12</strain>
        <strain evidence="2">S-12</strain>
    </source>
</reference>
<sequence length="208" mass="24622">MTLSSQFITMLSMIGMGSFFGAAFDTYNRFLQRSKRNKFIVFINDILFWLLQALIIFYVLFIINQGEIRFYIFLALLCGFAAYQSLLKGIYLYLLGMIISISISIFRFHVKAFNFVIFKPIYWLTLTIFSIFVVIGKGLFGLVRMFSRMLIFLLKIITRPFKWMGFILWELLPKGFQSFIKSLYNKGTTYTLQFKNKVCKWAKFNRKK</sequence>